<evidence type="ECO:0000313" key="2">
    <source>
        <dbReference type="EMBL" id="MDP9888292.1"/>
    </source>
</evidence>
<name>A0ABT9RSS2_9MICC</name>
<evidence type="ECO:0000313" key="3">
    <source>
        <dbReference type="Proteomes" id="UP001226577"/>
    </source>
</evidence>
<comment type="caution">
    <text evidence="2">The sequence shown here is derived from an EMBL/GenBank/DDBJ whole genome shotgun (WGS) entry which is preliminary data.</text>
</comment>
<dbReference type="RefSeq" id="WP_307307004.1">
    <property type="nucleotide sequence ID" value="NZ_JAUSRE010000008.1"/>
</dbReference>
<organism evidence="2 3">
    <name type="scientific">Pseudarthrobacter enclensis</name>
    <dbReference type="NCBI Taxonomy" id="993070"/>
    <lineage>
        <taxon>Bacteria</taxon>
        <taxon>Bacillati</taxon>
        <taxon>Actinomycetota</taxon>
        <taxon>Actinomycetes</taxon>
        <taxon>Micrococcales</taxon>
        <taxon>Micrococcaceae</taxon>
        <taxon>Pseudarthrobacter</taxon>
    </lineage>
</organism>
<dbReference type="EMBL" id="JAUSRE010000008">
    <property type="protein sequence ID" value="MDP9888292.1"/>
    <property type="molecule type" value="Genomic_DNA"/>
</dbReference>
<dbReference type="Proteomes" id="UP001226577">
    <property type="component" value="Unassembled WGS sequence"/>
</dbReference>
<reference evidence="2 3" key="1">
    <citation type="submission" date="2023-07" db="EMBL/GenBank/DDBJ databases">
        <title>Sorghum-associated microbial communities from plants grown in Nebraska, USA.</title>
        <authorList>
            <person name="Schachtman D."/>
        </authorList>
    </citation>
    <scope>NUCLEOTIDE SEQUENCE [LARGE SCALE GENOMIC DNA]</scope>
    <source>
        <strain evidence="2 3">CC222</strain>
    </source>
</reference>
<keyword evidence="3" id="KW-1185">Reference proteome</keyword>
<proteinExistence type="predicted"/>
<protein>
    <submittedName>
        <fullName evidence="2">Uncharacterized protein</fullName>
    </submittedName>
</protein>
<evidence type="ECO:0000256" key="1">
    <source>
        <dbReference type="SAM" id="MobiDB-lite"/>
    </source>
</evidence>
<sequence length="641" mass="70106">MLSYRTLFSINPGSDADVVQGVLDRSFDWLRGKNLNVDLVAANQEVAVADHARVKWIAPDSADFAGTHRLILTEQSPMGEWISTITVWQLADGRPWFWMDVEGPEWAGTPRLVRSLIEQYSCSDRGVRLTKQPVVVRPQQVGELIQLLSRDGRRTLSFIAGSSAALPMPKWAEFVGNIVKQTTGQASAYVLDPVATTMFNQRVGMEFGVRPGMLRTYLPDLDINDPQDSARHRFLTSESIASQNVGRLRKTLSYKAREVAQMSLLDDSIRLIDRRLDELELRLTPRMMKEATPGVTLGDPSTVPMQSPSSEPDIVPESEGAASPSQMPDALGAEHSKSEDNLGGQATDASLGEQAEIYLALRSLVEEYAGGETSLGGVEALRGLLEAGVAAEALSTRLLAKIDQKSAALDEAAVEQAKLRHLIDDLELDAWDTWEQLEAQYARTRGAQDTELKLRGMLAKTGGDVDWTQLDEVAPPELSVPQNFNSLVESFDGFPYVVYTGDKDITAGLDDHDAVGRWCSMTWSILAALNDYARFKVEGADIAGVQAYLESPPPGAHTYHPGRHARDESETVKNNPSYSAPRTLPVPTKVSPSGEAFMGAHFRIAKHGLVSPRLHYLDATAIAGKIIVGYIGPHLPNAQTN</sequence>
<feature type="region of interest" description="Disordered" evidence="1">
    <location>
        <begin position="290"/>
        <end position="346"/>
    </location>
</feature>
<gene>
    <name evidence="2" type="ORF">J2X98_001880</name>
</gene>
<accession>A0ABT9RSS2</accession>
<feature type="region of interest" description="Disordered" evidence="1">
    <location>
        <begin position="555"/>
        <end position="580"/>
    </location>
</feature>